<dbReference type="InterPro" id="IPR040007">
    <property type="entry name" value="Tho2"/>
</dbReference>
<dbReference type="STRING" id="436017.A4RSZ0"/>
<comment type="similarity">
    <text evidence="2">Belongs to the THOC2 family.</text>
</comment>
<dbReference type="InterPro" id="IPR032302">
    <property type="entry name" value="THOC2_N"/>
</dbReference>
<dbReference type="InterPro" id="IPR021726">
    <property type="entry name" value="THO_THOC2_N"/>
</dbReference>
<dbReference type="GO" id="GO:0006406">
    <property type="term" value="P:mRNA export from nucleus"/>
    <property type="evidence" value="ECO:0007669"/>
    <property type="project" value="InterPro"/>
</dbReference>
<evidence type="ECO:0000259" key="6">
    <source>
        <dbReference type="Pfam" id="PF11732"/>
    </source>
</evidence>
<dbReference type="EMBL" id="CP000582">
    <property type="protein sequence ID" value="ABO94454.1"/>
    <property type="molecule type" value="Genomic_DNA"/>
</dbReference>
<dbReference type="Gramene" id="ABO94454">
    <property type="protein sequence ID" value="ABO94454"/>
    <property type="gene ID" value="OSTLU_119527"/>
</dbReference>
<dbReference type="GO" id="GO:0000445">
    <property type="term" value="C:THO complex part of transcription export complex"/>
    <property type="evidence" value="ECO:0007669"/>
    <property type="project" value="TreeGrafter"/>
</dbReference>
<dbReference type="InterPro" id="IPR021418">
    <property type="entry name" value="THO_THOC2_C"/>
</dbReference>
<dbReference type="KEGG" id="olu:OSTLU_119527"/>
<evidence type="ECO:0000313" key="8">
    <source>
        <dbReference type="EMBL" id="ABO94454.1"/>
    </source>
</evidence>
<feature type="domain" description="THO complex subunit 2 N-terminal" evidence="7">
    <location>
        <begin position="59"/>
        <end position="152"/>
    </location>
</feature>
<dbReference type="Pfam" id="PF11262">
    <property type="entry name" value="Tho2"/>
    <property type="match status" value="1"/>
</dbReference>
<organism evidence="8 9">
    <name type="scientific">Ostreococcus lucimarinus (strain CCE9901)</name>
    <dbReference type="NCBI Taxonomy" id="436017"/>
    <lineage>
        <taxon>Eukaryota</taxon>
        <taxon>Viridiplantae</taxon>
        <taxon>Chlorophyta</taxon>
        <taxon>Mamiellophyceae</taxon>
        <taxon>Mamiellales</taxon>
        <taxon>Bathycoccaceae</taxon>
        <taxon>Ostreococcus</taxon>
    </lineage>
</organism>
<reference evidence="8 9" key="1">
    <citation type="journal article" date="2007" name="Proc. Natl. Acad. Sci. U.S.A.">
        <title>The tiny eukaryote Ostreococcus provides genomic insights into the paradox of plankton speciation.</title>
        <authorList>
            <person name="Palenik B."/>
            <person name="Grimwood J."/>
            <person name="Aerts A."/>
            <person name="Rouze P."/>
            <person name="Salamov A."/>
            <person name="Putnam N."/>
            <person name="Dupont C."/>
            <person name="Jorgensen R."/>
            <person name="Derelle E."/>
            <person name="Rombauts S."/>
            <person name="Zhou K."/>
            <person name="Otillar R."/>
            <person name="Merchant S.S."/>
            <person name="Podell S."/>
            <person name="Gaasterland T."/>
            <person name="Napoli C."/>
            <person name="Gendler K."/>
            <person name="Manuell A."/>
            <person name="Tai V."/>
            <person name="Vallon O."/>
            <person name="Piganeau G."/>
            <person name="Jancek S."/>
            <person name="Heijde M."/>
            <person name="Jabbari K."/>
            <person name="Bowler C."/>
            <person name="Lohr M."/>
            <person name="Robbens S."/>
            <person name="Werner G."/>
            <person name="Dubchak I."/>
            <person name="Pazour G.J."/>
            <person name="Ren Q."/>
            <person name="Paulsen I."/>
            <person name="Delwiche C."/>
            <person name="Schmutz J."/>
            <person name="Rokhsar D."/>
            <person name="Van de Peer Y."/>
            <person name="Moreau H."/>
            <person name="Grigoriev I.V."/>
        </authorList>
    </citation>
    <scope>NUCLEOTIDE SEQUENCE [LARGE SCALE GENOMIC DNA]</scope>
    <source>
        <strain evidence="8 9">CCE9901</strain>
    </source>
</reference>
<evidence type="ECO:0000256" key="1">
    <source>
        <dbReference type="ARBA" id="ARBA00004123"/>
    </source>
</evidence>
<dbReference type="PANTHER" id="PTHR21597">
    <property type="entry name" value="THO2 PROTEIN"/>
    <property type="match status" value="1"/>
</dbReference>
<evidence type="ECO:0000259" key="7">
    <source>
        <dbReference type="Pfam" id="PF16134"/>
    </source>
</evidence>
<keyword evidence="4" id="KW-0539">Nucleus</keyword>
<evidence type="ECO:0000256" key="4">
    <source>
        <dbReference type="ARBA" id="ARBA00023242"/>
    </source>
</evidence>
<gene>
    <name evidence="8" type="primary">Tho2</name>
    <name evidence="8" type="ORF">OSTLU_119527</name>
</gene>
<dbReference type="OrthoDB" id="29024at2759"/>
<dbReference type="GeneID" id="5000400"/>
<dbReference type="Proteomes" id="UP000001568">
    <property type="component" value="Chromosome 2"/>
</dbReference>
<sequence>MSNTDDRFASLMQISRDDPSNSDDYFWVRLSAAESSALSVDPLTLQNEIHADHAMVNGLLLNADTNFIEAQRLSIGSWSRKELRTNTKITYQLPKSDLLAENLEGYARALSTLRMDSLTTSGRRHSKLIVESHTLMGLFKLNPLRVFDLVFDSVRELADSKHGDAFATSLESSTHLSDIIGFRLTRCADFKRRHKIAQFELKIAAEKENTEIGRLYPYLLPVDRSLYDKARSLQGVSPVDELYSDEPKFLFLESTGSKAGLLPIQASVERIIRLGCGTHALPKLRAKMCEQLKKRIHDEKEKHDENQKLESILRIVFFLGPNVCCDAALTTELLKYFQRVVANKREHLKLIEPAIAKCLLPGLPLLRPNPLICEYIWKVVHQLPLASRGKIYKHAMFVTCSTRLTQIKSSADKSIMRILRRLSNQNAKELGRKLGKLALCHPLTVTKAVLQQVQAYPNMIAPIVQALKYCTALTFDTLTFSVLEHFTETKSKLKEDGQNFSLWFSALCSFSGTLLRQYHDIELNDLLRYILKKLDEGEVLDLLILKDLISKLTGIEILKDVSSLEIQRMAAGEKLRGLHENSTSTDSKRRMKGILRLRTAIEGSDASKSMMLRLLLAIAKCRQRIVLKTASAQMKFLGQLFDECHVVLLQYISFLHTAYSVAELKNSLPEIQSLLCEHQLDAAVVFHLYRPILRQTLFSSLDTSSSLAESHNQYWKKLSRDVKASLHSDELWGLVSPEFYLTFWSLNLEDVYVPKELYAKARARTVKYGSTASSTFDQVTQLPSNVVHDELAESLNVELQQLIEHVSRGTQCILRKNSTWVQTADNLSPASVILETCVLPRCKISHADALYCSNFVELVGRSDTDSFSFIQYYDTLFRNVSYLIYACSEFENKFFATFLTSGMAQLTRWRACDVYKRECWQRSEFRNCLNQSSVEASFKDYLRVLYKWEHRLTKGILRNLQNEDYMEVANSLSSLIAIVDTFPVTELLGNYIYSQVKRISMRDKRDDIKTISNRYLSLLNLKRASWKCVPPEDDSASQS</sequence>
<evidence type="ECO:0000256" key="2">
    <source>
        <dbReference type="ARBA" id="ARBA00007857"/>
    </source>
</evidence>
<evidence type="ECO:0000313" key="9">
    <source>
        <dbReference type="Proteomes" id="UP000001568"/>
    </source>
</evidence>
<feature type="domain" description="THO complex subunit 2 N-terminal" evidence="7">
    <location>
        <begin position="314"/>
        <end position="432"/>
    </location>
</feature>
<dbReference type="PANTHER" id="PTHR21597:SF0">
    <property type="entry name" value="THO COMPLEX SUBUNIT 2"/>
    <property type="match status" value="1"/>
</dbReference>
<proteinExistence type="inferred from homology"/>
<feature type="domain" description="THO complex subunitTHOC2 C-terminal" evidence="5">
    <location>
        <begin position="732"/>
        <end position="1019"/>
    </location>
</feature>
<dbReference type="GO" id="GO:0003729">
    <property type="term" value="F:mRNA binding"/>
    <property type="evidence" value="ECO:0007669"/>
    <property type="project" value="TreeGrafter"/>
</dbReference>
<dbReference type="GO" id="GO:0006397">
    <property type="term" value="P:mRNA processing"/>
    <property type="evidence" value="ECO:0007669"/>
    <property type="project" value="InterPro"/>
</dbReference>
<feature type="domain" description="THO complex subunitTHOC2 N-terminal" evidence="6">
    <location>
        <begin position="434"/>
        <end position="507"/>
    </location>
</feature>
<dbReference type="AlphaFoldDB" id="A4RSZ0"/>
<accession>A4RSZ0</accession>
<comment type="subcellular location">
    <subcellularLocation>
        <location evidence="1">Nucleus</location>
    </subcellularLocation>
</comment>
<keyword evidence="9" id="KW-1185">Reference proteome</keyword>
<dbReference type="Pfam" id="PF16134">
    <property type="entry name" value="THOC2_N"/>
    <property type="match status" value="2"/>
</dbReference>
<dbReference type="Pfam" id="PF11732">
    <property type="entry name" value="Thoc2"/>
    <property type="match status" value="1"/>
</dbReference>
<dbReference type="HOGENOM" id="CLU_299639_0_0_1"/>
<dbReference type="RefSeq" id="XP_001416161.1">
    <property type="nucleotide sequence ID" value="XM_001416124.1"/>
</dbReference>
<protein>
    <recommendedName>
        <fullName evidence="3">THO complex subunit 2</fullName>
    </recommendedName>
</protein>
<dbReference type="OMA" id="HSAIKHC"/>
<evidence type="ECO:0000259" key="5">
    <source>
        <dbReference type="Pfam" id="PF11262"/>
    </source>
</evidence>
<evidence type="ECO:0000256" key="3">
    <source>
        <dbReference type="ARBA" id="ARBA00019596"/>
    </source>
</evidence>
<dbReference type="eggNOG" id="KOG1874">
    <property type="taxonomic scope" value="Eukaryota"/>
</dbReference>
<name>A4RSZ0_OSTLU</name>